<dbReference type="CDD" id="cd00093">
    <property type="entry name" value="HTH_XRE"/>
    <property type="match status" value="2"/>
</dbReference>
<evidence type="ECO:0000313" key="2">
    <source>
        <dbReference type="EMBL" id="MBB5998723.1"/>
    </source>
</evidence>
<sequence length="157" mass="16776">MSRAGVPSWDPRALYSARTNARLDQGVLAERVGISRASVANYERTDGHAPSPAVLVSLARALDAPPRELLAPDARGLAVLRAVAGLSQSELVERLPTRDLSVPAYKAIETGRTRRLRESDAEAIAAVLGTDRDTLMREHAYDVDAFTARAGEGSAAE</sequence>
<evidence type="ECO:0000313" key="3">
    <source>
        <dbReference type="Proteomes" id="UP000578077"/>
    </source>
</evidence>
<dbReference type="GO" id="GO:0003677">
    <property type="term" value="F:DNA binding"/>
    <property type="evidence" value="ECO:0007669"/>
    <property type="project" value="InterPro"/>
</dbReference>
<dbReference type="RefSeq" id="WP_184635163.1">
    <property type="nucleotide sequence ID" value="NZ_BAABKT010000041.1"/>
</dbReference>
<feature type="domain" description="HTH cro/C1-type" evidence="1">
    <location>
        <begin position="77"/>
        <end position="135"/>
    </location>
</feature>
<accession>A0A841ECD6</accession>
<dbReference type="EMBL" id="JACHLY010000001">
    <property type="protein sequence ID" value="MBB5998723.1"/>
    <property type="molecule type" value="Genomic_DNA"/>
</dbReference>
<dbReference type="AlphaFoldDB" id="A0A841ECD6"/>
<organism evidence="2 3">
    <name type="scientific">Streptomonospora salina</name>
    <dbReference type="NCBI Taxonomy" id="104205"/>
    <lineage>
        <taxon>Bacteria</taxon>
        <taxon>Bacillati</taxon>
        <taxon>Actinomycetota</taxon>
        <taxon>Actinomycetes</taxon>
        <taxon>Streptosporangiales</taxon>
        <taxon>Nocardiopsidaceae</taxon>
        <taxon>Streptomonospora</taxon>
    </lineage>
</organism>
<name>A0A841ECD6_9ACTN</name>
<dbReference type="PROSITE" id="PS50943">
    <property type="entry name" value="HTH_CROC1"/>
    <property type="match status" value="2"/>
</dbReference>
<dbReference type="Proteomes" id="UP000578077">
    <property type="component" value="Unassembled WGS sequence"/>
</dbReference>
<dbReference type="SMART" id="SM00530">
    <property type="entry name" value="HTH_XRE"/>
    <property type="match status" value="2"/>
</dbReference>
<feature type="domain" description="HTH cro/C1-type" evidence="1">
    <location>
        <begin position="14"/>
        <end position="69"/>
    </location>
</feature>
<dbReference type="InterPro" id="IPR001387">
    <property type="entry name" value="Cro/C1-type_HTH"/>
</dbReference>
<proteinExistence type="predicted"/>
<dbReference type="Pfam" id="PF13560">
    <property type="entry name" value="HTH_31"/>
    <property type="match status" value="2"/>
</dbReference>
<comment type="caution">
    <text evidence="2">The sequence shown here is derived from an EMBL/GenBank/DDBJ whole genome shotgun (WGS) entry which is preliminary data.</text>
</comment>
<reference evidence="2 3" key="1">
    <citation type="submission" date="2020-08" db="EMBL/GenBank/DDBJ databases">
        <title>Sequencing the genomes of 1000 actinobacteria strains.</title>
        <authorList>
            <person name="Klenk H.-P."/>
        </authorList>
    </citation>
    <scope>NUCLEOTIDE SEQUENCE [LARGE SCALE GENOMIC DNA]</scope>
    <source>
        <strain evidence="2 3">DSM 44593</strain>
    </source>
</reference>
<dbReference type="Gene3D" id="1.10.260.40">
    <property type="entry name" value="lambda repressor-like DNA-binding domains"/>
    <property type="match status" value="2"/>
</dbReference>
<dbReference type="InterPro" id="IPR010982">
    <property type="entry name" value="Lambda_DNA-bd_dom_sf"/>
</dbReference>
<keyword evidence="3" id="KW-1185">Reference proteome</keyword>
<evidence type="ECO:0000259" key="1">
    <source>
        <dbReference type="PROSITE" id="PS50943"/>
    </source>
</evidence>
<protein>
    <submittedName>
        <fullName evidence="2">Transcriptional regulator with XRE-family HTH domain</fullName>
    </submittedName>
</protein>
<dbReference type="SUPFAM" id="SSF47413">
    <property type="entry name" value="lambda repressor-like DNA-binding domains"/>
    <property type="match status" value="2"/>
</dbReference>
<gene>
    <name evidence="2" type="ORF">HNR25_002474</name>
</gene>